<organism evidence="3 4">
    <name type="scientific">Streptomyces caeni</name>
    <dbReference type="NCBI Taxonomy" id="2307231"/>
    <lineage>
        <taxon>Bacteria</taxon>
        <taxon>Bacillati</taxon>
        <taxon>Actinomycetota</taxon>
        <taxon>Actinomycetes</taxon>
        <taxon>Kitasatosporales</taxon>
        <taxon>Streptomycetaceae</taxon>
        <taxon>Streptomyces</taxon>
    </lineage>
</organism>
<gene>
    <name evidence="3" type="ORF">ACFSL4_04365</name>
</gene>
<keyword evidence="2" id="KW-0472">Membrane</keyword>
<name>A0ABW4IJI6_9ACTN</name>
<evidence type="ECO:0000313" key="4">
    <source>
        <dbReference type="Proteomes" id="UP001597261"/>
    </source>
</evidence>
<sequence>MAVLALLTIAVVRRRAGTGRQPSQRAERDRLESSYLGALAAIAVFLVVCTALANHREHRTEADRPTARVDVTGFPWCWKFSCPGAAARRTVSVQGVGRGSGVAGARSSAVRATNRWTSGAGPCRPRSTAPG</sequence>
<keyword evidence="4" id="KW-1185">Reference proteome</keyword>
<proteinExistence type="predicted"/>
<dbReference type="RefSeq" id="WP_381078694.1">
    <property type="nucleotide sequence ID" value="NZ_JBHUDX010000011.1"/>
</dbReference>
<accession>A0ABW4IJI6</accession>
<dbReference type="Proteomes" id="UP001597261">
    <property type="component" value="Unassembled WGS sequence"/>
</dbReference>
<evidence type="ECO:0000313" key="3">
    <source>
        <dbReference type="EMBL" id="MFD1657484.1"/>
    </source>
</evidence>
<feature type="compositionally biased region" description="Low complexity" evidence="1">
    <location>
        <begin position="103"/>
        <end position="112"/>
    </location>
</feature>
<feature type="region of interest" description="Disordered" evidence="1">
    <location>
        <begin position="97"/>
        <end position="131"/>
    </location>
</feature>
<reference evidence="4" key="1">
    <citation type="journal article" date="2019" name="Int. J. Syst. Evol. Microbiol.">
        <title>The Global Catalogue of Microorganisms (GCM) 10K type strain sequencing project: providing services to taxonomists for standard genome sequencing and annotation.</title>
        <authorList>
            <consortium name="The Broad Institute Genomics Platform"/>
            <consortium name="The Broad Institute Genome Sequencing Center for Infectious Disease"/>
            <person name="Wu L."/>
            <person name="Ma J."/>
        </authorList>
    </citation>
    <scope>NUCLEOTIDE SEQUENCE [LARGE SCALE GENOMIC DNA]</scope>
    <source>
        <strain evidence="4">CGMCC 1.12470</strain>
    </source>
</reference>
<dbReference type="EMBL" id="JBHUDX010000011">
    <property type="protein sequence ID" value="MFD1657484.1"/>
    <property type="molecule type" value="Genomic_DNA"/>
</dbReference>
<evidence type="ECO:0000256" key="1">
    <source>
        <dbReference type="SAM" id="MobiDB-lite"/>
    </source>
</evidence>
<comment type="caution">
    <text evidence="3">The sequence shown here is derived from an EMBL/GenBank/DDBJ whole genome shotgun (WGS) entry which is preliminary data.</text>
</comment>
<evidence type="ECO:0000256" key="2">
    <source>
        <dbReference type="SAM" id="Phobius"/>
    </source>
</evidence>
<keyword evidence="2" id="KW-1133">Transmembrane helix</keyword>
<keyword evidence="2" id="KW-0812">Transmembrane</keyword>
<protein>
    <submittedName>
        <fullName evidence="3">Uncharacterized protein</fullName>
    </submittedName>
</protein>
<feature type="transmembrane region" description="Helical" evidence="2">
    <location>
        <begin position="35"/>
        <end position="54"/>
    </location>
</feature>